<dbReference type="InterPro" id="IPR036942">
    <property type="entry name" value="Beta-barrel_TonB_sf"/>
</dbReference>
<comment type="similarity">
    <text evidence="8">Belongs to the TonB-dependent receptor family.</text>
</comment>
<dbReference type="SUPFAM" id="SSF56935">
    <property type="entry name" value="Porins"/>
    <property type="match status" value="1"/>
</dbReference>
<sequence length="1075" mass="118090">MKKIFTSYGRLVTLFPAKLKVIRSPHLFLLVCLLMLPAFIFAQGASKVQGTVLDEKGETLPGVAVMLKGTNYGTTTDVSGKFTISANKGATLVFSFVSYTTKEVVIGDQQVLTVKLTPTSSNLEEVVVVGYGTQKKVSLTSAVTSINSSEIITTKNENVENMLTGKIAGLQVVQNTAEPGDFANNISIRGMGNPLIVVDGVEMPDFSVTGGNGDNSVGSSNILSRLDPNDIESVSVLKDASASVYGVKAANGVILITTKKGKAGAMQLTYSGTFGLQVPSGLPKPVNATQYMTLVNQQSEHQANGGRIIYTPADFEAYNNGSKQSTDWYDAVFKKNAMQEQHNLTATGGNENTQYLLSTGFTDQDGILTSNDLNYKRYNVRSNVTSKIGKNITVNLNMSAIYDQKNSPAQSFWYTTRETWRELPTEPFYANNNPMYLWQGSVDGGNPLAYGNSAINGYSTQSNKFFNGAISIDYRLPFIDGLTIRALYSYNDQIQDNKQYQESYNLYTYDSSTQAYTAHLNNSPAFVQRQYYDYPQNTDQLSLNYAHTFGSKHNVSALLLYEGNDQSADNFEAYRQLSIPVDQIIAGNAANQNASQTANGLSDYATNSLVGRVTYDYSGKYLGEFSFRNDQSSKFAPGQNSGFFPSGSVGWRVSEEGFWKNSSALSFIDNLKFRASYGVLGDDGTLFYQFLSGYNYPANGSNNQLPTGAVFGNNFVNAVQSTGLPNPKVTWSTSHTFDAGADLDMWKGLLGITFDYFIRDRTGLLATSILQVPDVLGASLPEENINGDRTKGFDFEISHRSHIGKFNYNVKGTFSFAHTMNTQYAESKHGNSYLDWLDNQTNRNQGIQWGYSGAGQYQNYSQILNSPTYVNRGTVVGDYIYQDWNGDGQIDGNDVHPIAYGGNPNGTPTTPLITYGLTLGGSYNGFDINMLWQGTGKYSVSYIEQLNIPLWGGGSALTQFLDDYHPANPTADPYNPNTVWIPGHFAYTGTTANTNSTFNFQNAAYLRLKSLEIGYSLPNKFLSQIGVRGVRIFVNGYNLFTITDVKYVDPEHPSGTYGYLYPLDKLYNVGLNVKF</sequence>
<evidence type="ECO:0000256" key="5">
    <source>
        <dbReference type="ARBA" id="ARBA00022729"/>
    </source>
</evidence>
<keyword evidence="7 8" id="KW-0998">Cell outer membrane</keyword>
<evidence type="ECO:0000256" key="8">
    <source>
        <dbReference type="PROSITE-ProRule" id="PRU01360"/>
    </source>
</evidence>
<dbReference type="Proteomes" id="UP000317010">
    <property type="component" value="Unassembled WGS sequence"/>
</dbReference>
<dbReference type="Pfam" id="PF07715">
    <property type="entry name" value="Plug"/>
    <property type="match status" value="1"/>
</dbReference>
<dbReference type="RefSeq" id="WP_144911823.1">
    <property type="nucleotide sequence ID" value="NZ_VLLI01000004.1"/>
</dbReference>
<evidence type="ECO:0000313" key="11">
    <source>
        <dbReference type="Proteomes" id="UP000317010"/>
    </source>
</evidence>
<keyword evidence="6 8" id="KW-0472">Membrane</keyword>
<dbReference type="InterPro" id="IPR023996">
    <property type="entry name" value="TonB-dep_OMP_SusC/RagA"/>
</dbReference>
<dbReference type="PANTHER" id="PTHR30069:SF29">
    <property type="entry name" value="HEMOGLOBIN AND HEMOGLOBIN-HAPTOGLOBIN-BINDING PROTEIN 1-RELATED"/>
    <property type="match status" value="1"/>
</dbReference>
<dbReference type="Gene3D" id="2.40.170.20">
    <property type="entry name" value="TonB-dependent receptor, beta-barrel domain"/>
    <property type="match status" value="1"/>
</dbReference>
<dbReference type="SUPFAM" id="SSF49464">
    <property type="entry name" value="Carboxypeptidase regulatory domain-like"/>
    <property type="match status" value="1"/>
</dbReference>
<evidence type="ECO:0000256" key="3">
    <source>
        <dbReference type="ARBA" id="ARBA00022452"/>
    </source>
</evidence>
<name>A0A562U778_9SPHI</name>
<feature type="domain" description="TonB-dependent receptor plug" evidence="9">
    <location>
        <begin position="136"/>
        <end position="253"/>
    </location>
</feature>
<dbReference type="InterPro" id="IPR023997">
    <property type="entry name" value="TonB-dep_OMP_SusC/RagA_CS"/>
</dbReference>
<accession>A0A562U778</accession>
<dbReference type="InterPro" id="IPR012910">
    <property type="entry name" value="Plug_dom"/>
</dbReference>
<gene>
    <name evidence="10" type="ORF">JN11_01844</name>
</gene>
<protein>
    <submittedName>
        <fullName evidence="10">TonB-linked SusC/RagA family outer membrane protein</fullName>
    </submittedName>
</protein>
<dbReference type="AlphaFoldDB" id="A0A562U778"/>
<keyword evidence="5" id="KW-0732">Signal</keyword>
<dbReference type="InterPro" id="IPR039426">
    <property type="entry name" value="TonB-dep_rcpt-like"/>
</dbReference>
<keyword evidence="11" id="KW-1185">Reference proteome</keyword>
<dbReference type="NCBIfam" id="TIGR04056">
    <property type="entry name" value="OMP_RagA_SusC"/>
    <property type="match status" value="1"/>
</dbReference>
<comment type="subcellular location">
    <subcellularLocation>
        <location evidence="1 8">Cell outer membrane</location>
        <topology evidence="1 8">Multi-pass membrane protein</topology>
    </subcellularLocation>
</comment>
<evidence type="ECO:0000256" key="1">
    <source>
        <dbReference type="ARBA" id="ARBA00004571"/>
    </source>
</evidence>
<evidence type="ECO:0000256" key="4">
    <source>
        <dbReference type="ARBA" id="ARBA00022692"/>
    </source>
</evidence>
<dbReference type="Gene3D" id="2.60.40.1120">
    <property type="entry name" value="Carboxypeptidase-like, regulatory domain"/>
    <property type="match status" value="1"/>
</dbReference>
<evidence type="ECO:0000256" key="7">
    <source>
        <dbReference type="ARBA" id="ARBA00023237"/>
    </source>
</evidence>
<comment type="caution">
    <text evidence="10">The sequence shown here is derived from an EMBL/GenBank/DDBJ whole genome shotgun (WGS) entry which is preliminary data.</text>
</comment>
<dbReference type="Gene3D" id="2.170.130.10">
    <property type="entry name" value="TonB-dependent receptor, plug domain"/>
    <property type="match status" value="1"/>
</dbReference>
<dbReference type="OrthoDB" id="9768177at2"/>
<dbReference type="EMBL" id="VLLI01000004">
    <property type="protein sequence ID" value="TWJ01693.1"/>
    <property type="molecule type" value="Genomic_DNA"/>
</dbReference>
<dbReference type="GO" id="GO:0009279">
    <property type="term" value="C:cell outer membrane"/>
    <property type="evidence" value="ECO:0007669"/>
    <property type="project" value="UniProtKB-SubCell"/>
</dbReference>
<evidence type="ECO:0000256" key="2">
    <source>
        <dbReference type="ARBA" id="ARBA00022448"/>
    </source>
</evidence>
<dbReference type="Pfam" id="PF13715">
    <property type="entry name" value="CarbopepD_reg_2"/>
    <property type="match status" value="1"/>
</dbReference>
<reference evidence="10 11" key="1">
    <citation type="submission" date="2019-07" db="EMBL/GenBank/DDBJ databases">
        <title>Genomic Encyclopedia of Archaeal and Bacterial Type Strains, Phase II (KMG-II): from individual species to whole genera.</title>
        <authorList>
            <person name="Goeker M."/>
        </authorList>
    </citation>
    <scope>NUCLEOTIDE SEQUENCE [LARGE SCALE GENOMIC DNA]</scope>
    <source>
        <strain evidence="10 11">ATCC BAA-1854</strain>
    </source>
</reference>
<dbReference type="GO" id="GO:0044718">
    <property type="term" value="P:siderophore transmembrane transport"/>
    <property type="evidence" value="ECO:0007669"/>
    <property type="project" value="TreeGrafter"/>
</dbReference>
<dbReference type="PANTHER" id="PTHR30069">
    <property type="entry name" value="TONB-DEPENDENT OUTER MEMBRANE RECEPTOR"/>
    <property type="match status" value="1"/>
</dbReference>
<dbReference type="GO" id="GO:0015344">
    <property type="term" value="F:siderophore uptake transmembrane transporter activity"/>
    <property type="evidence" value="ECO:0007669"/>
    <property type="project" value="TreeGrafter"/>
</dbReference>
<evidence type="ECO:0000313" key="10">
    <source>
        <dbReference type="EMBL" id="TWJ01693.1"/>
    </source>
</evidence>
<keyword evidence="3 8" id="KW-1134">Transmembrane beta strand</keyword>
<dbReference type="NCBIfam" id="TIGR04057">
    <property type="entry name" value="SusC_RagA_signa"/>
    <property type="match status" value="1"/>
</dbReference>
<proteinExistence type="inferred from homology"/>
<organism evidence="10 11">
    <name type="scientific">Mucilaginibacter frigoritolerans</name>
    <dbReference type="NCBI Taxonomy" id="652788"/>
    <lineage>
        <taxon>Bacteria</taxon>
        <taxon>Pseudomonadati</taxon>
        <taxon>Bacteroidota</taxon>
        <taxon>Sphingobacteriia</taxon>
        <taxon>Sphingobacteriales</taxon>
        <taxon>Sphingobacteriaceae</taxon>
        <taxon>Mucilaginibacter</taxon>
    </lineage>
</organism>
<dbReference type="InterPro" id="IPR008969">
    <property type="entry name" value="CarboxyPept-like_regulatory"/>
</dbReference>
<dbReference type="PROSITE" id="PS52016">
    <property type="entry name" value="TONB_DEPENDENT_REC_3"/>
    <property type="match status" value="1"/>
</dbReference>
<keyword evidence="2 8" id="KW-0813">Transport</keyword>
<keyword evidence="4 8" id="KW-0812">Transmembrane</keyword>
<dbReference type="InterPro" id="IPR037066">
    <property type="entry name" value="Plug_dom_sf"/>
</dbReference>
<evidence type="ECO:0000256" key="6">
    <source>
        <dbReference type="ARBA" id="ARBA00023136"/>
    </source>
</evidence>
<evidence type="ECO:0000259" key="9">
    <source>
        <dbReference type="Pfam" id="PF07715"/>
    </source>
</evidence>